<proteinExistence type="predicted"/>
<dbReference type="HOGENOM" id="CLU_1634682_0_0_0"/>
<protein>
    <submittedName>
        <fullName evidence="2">Uncharacterized protein</fullName>
    </submittedName>
</protein>
<name>B1ZNQ9_OPITP</name>
<feature type="region of interest" description="Disordered" evidence="1">
    <location>
        <begin position="177"/>
        <end position="199"/>
    </location>
</feature>
<dbReference type="eggNOG" id="ENOG5033WHQ">
    <property type="taxonomic scope" value="Bacteria"/>
</dbReference>
<organism evidence="2 3">
    <name type="scientific">Opitutus terrae (strain DSM 11246 / JCM 15787 / PB90-1)</name>
    <dbReference type="NCBI Taxonomy" id="452637"/>
    <lineage>
        <taxon>Bacteria</taxon>
        <taxon>Pseudomonadati</taxon>
        <taxon>Verrucomicrobiota</taxon>
        <taxon>Opitutia</taxon>
        <taxon>Opitutales</taxon>
        <taxon>Opitutaceae</taxon>
        <taxon>Opitutus</taxon>
    </lineage>
</organism>
<gene>
    <name evidence="2" type="ordered locus">Oter_2146</name>
</gene>
<evidence type="ECO:0000256" key="1">
    <source>
        <dbReference type="SAM" id="MobiDB-lite"/>
    </source>
</evidence>
<dbReference type="Proteomes" id="UP000007013">
    <property type="component" value="Chromosome"/>
</dbReference>
<dbReference type="RefSeq" id="WP_012374966.1">
    <property type="nucleotide sequence ID" value="NC_010571.1"/>
</dbReference>
<evidence type="ECO:0000313" key="2">
    <source>
        <dbReference type="EMBL" id="ACB75429.1"/>
    </source>
</evidence>
<evidence type="ECO:0000313" key="3">
    <source>
        <dbReference type="Proteomes" id="UP000007013"/>
    </source>
</evidence>
<dbReference type="EMBL" id="CP001032">
    <property type="protein sequence ID" value="ACB75429.1"/>
    <property type="molecule type" value="Genomic_DNA"/>
</dbReference>
<dbReference type="AlphaFoldDB" id="B1ZNQ9"/>
<reference evidence="2 3" key="1">
    <citation type="journal article" date="2011" name="J. Bacteriol.">
        <title>Genome sequence of the verrucomicrobium Opitutus terrae PB90-1, an abundant inhabitant of rice paddy soil ecosystems.</title>
        <authorList>
            <person name="van Passel M.W."/>
            <person name="Kant R."/>
            <person name="Palva A."/>
            <person name="Copeland A."/>
            <person name="Lucas S."/>
            <person name="Lapidus A."/>
            <person name="Glavina del Rio T."/>
            <person name="Pitluck S."/>
            <person name="Goltsman E."/>
            <person name="Clum A."/>
            <person name="Sun H."/>
            <person name="Schmutz J."/>
            <person name="Larimer F.W."/>
            <person name="Land M.L."/>
            <person name="Hauser L."/>
            <person name="Kyrpides N."/>
            <person name="Mikhailova N."/>
            <person name="Richardson P.P."/>
            <person name="Janssen P.H."/>
            <person name="de Vos W.M."/>
            <person name="Smidt H."/>
        </authorList>
    </citation>
    <scope>NUCLEOTIDE SEQUENCE [LARGE SCALE GENOMIC DNA]</scope>
    <source>
        <strain evidence="3">DSM 11246 / JCM 15787 / PB90-1</strain>
    </source>
</reference>
<accession>B1ZNQ9</accession>
<sequence length="199" mass="22606">MPLRFPPCPTLPVAPGELDWRTLHAFREQHRRAEFYAACLAYAQSLWTRGLAARAMLCLDRAFSAELQGDEAELRWWPLPYAAMAWIITHTPDGVFMGNPRVHFQHYAGRVNEPRKEQRRWRAWACWALTRRIRPDLPADPRHAIVEPTAAEIEARLRQHGLPGEPELWREVMGSASTIGPTLGGRAAESAPASDRIRG</sequence>
<dbReference type="KEGG" id="ote:Oter_2146"/>
<keyword evidence="3" id="KW-1185">Reference proteome</keyword>